<evidence type="ECO:0000313" key="3">
    <source>
        <dbReference type="EMBL" id="ELA09022.1"/>
    </source>
</evidence>
<evidence type="ECO:0008006" key="5">
    <source>
        <dbReference type="Google" id="ProtNLM"/>
    </source>
</evidence>
<organism evidence="3 4">
    <name type="scientific">Moraxella macacae 0408225</name>
    <dbReference type="NCBI Taxonomy" id="1230338"/>
    <lineage>
        <taxon>Bacteria</taxon>
        <taxon>Pseudomonadati</taxon>
        <taxon>Pseudomonadota</taxon>
        <taxon>Gammaproteobacteria</taxon>
        <taxon>Moraxellales</taxon>
        <taxon>Moraxellaceae</taxon>
        <taxon>Moraxella</taxon>
    </lineage>
</organism>
<feature type="signal peptide" evidence="2">
    <location>
        <begin position="1"/>
        <end position="19"/>
    </location>
</feature>
<keyword evidence="4" id="KW-1185">Reference proteome</keyword>
<sequence>MKKSLLLLSLISVLTIACGSNQSTNSNTASDTTKPKNPSSTNHSDIGNQPKALLDKANNAVDKANADTAKKLEQANQ</sequence>
<protein>
    <recommendedName>
        <fullName evidence="5">Lipoprotein</fullName>
    </recommendedName>
</protein>
<keyword evidence="2" id="KW-0732">Signal</keyword>
<reference evidence="3 4" key="1">
    <citation type="journal article" date="2013" name="Genome Announc.">
        <title>Genome Sequence of Moraxella macacae 0408225, a Novel Bacterial Species Isolated from a Cynomolgus Macaque with Epistaxis.</title>
        <authorList>
            <person name="Ladner J.T."/>
            <person name="Whitehouse C.A."/>
            <person name="Koroleva G.I."/>
            <person name="Palacios G.F."/>
        </authorList>
    </citation>
    <scope>NUCLEOTIDE SEQUENCE [LARGE SCALE GENOMIC DNA]</scope>
    <source>
        <strain evidence="3 4">0408225</strain>
    </source>
</reference>
<feature type="region of interest" description="Disordered" evidence="1">
    <location>
        <begin position="20"/>
        <end position="53"/>
    </location>
</feature>
<dbReference type="PROSITE" id="PS51257">
    <property type="entry name" value="PROKAR_LIPOPROTEIN"/>
    <property type="match status" value="1"/>
</dbReference>
<dbReference type="Proteomes" id="UP000023795">
    <property type="component" value="Unassembled WGS sequence"/>
</dbReference>
<dbReference type="RefSeq" id="WP_009501425.1">
    <property type="nucleotide sequence ID" value="NZ_ANIN01000001.1"/>
</dbReference>
<feature type="compositionally biased region" description="Basic and acidic residues" evidence="1">
    <location>
        <begin position="64"/>
        <end position="77"/>
    </location>
</feature>
<accession>L2F7L6</accession>
<feature type="chain" id="PRO_5003957762" description="Lipoprotein" evidence="2">
    <location>
        <begin position="20"/>
        <end position="77"/>
    </location>
</feature>
<feature type="region of interest" description="Disordered" evidence="1">
    <location>
        <begin position="58"/>
        <end position="77"/>
    </location>
</feature>
<evidence type="ECO:0000313" key="4">
    <source>
        <dbReference type="Proteomes" id="UP000023795"/>
    </source>
</evidence>
<dbReference type="AlphaFoldDB" id="L2F7L6"/>
<evidence type="ECO:0000256" key="2">
    <source>
        <dbReference type="SAM" id="SignalP"/>
    </source>
</evidence>
<evidence type="ECO:0000256" key="1">
    <source>
        <dbReference type="SAM" id="MobiDB-lite"/>
    </source>
</evidence>
<name>L2F7L6_9GAMM</name>
<dbReference type="EMBL" id="ANIN01000001">
    <property type="protein sequence ID" value="ELA09022.1"/>
    <property type="molecule type" value="Genomic_DNA"/>
</dbReference>
<gene>
    <name evidence="3" type="ORF">MOMA_01395</name>
</gene>
<comment type="caution">
    <text evidence="3">The sequence shown here is derived from an EMBL/GenBank/DDBJ whole genome shotgun (WGS) entry which is preliminary data.</text>
</comment>
<feature type="compositionally biased region" description="Polar residues" evidence="1">
    <location>
        <begin position="20"/>
        <end position="47"/>
    </location>
</feature>
<dbReference type="PATRIC" id="fig|1230338.3.peg.308"/>
<proteinExistence type="predicted"/>